<organism evidence="1 2">
    <name type="scientific">Serratia marcescens</name>
    <dbReference type="NCBI Taxonomy" id="615"/>
    <lineage>
        <taxon>Bacteria</taxon>
        <taxon>Pseudomonadati</taxon>
        <taxon>Pseudomonadota</taxon>
        <taxon>Gammaproteobacteria</taxon>
        <taxon>Enterobacterales</taxon>
        <taxon>Yersiniaceae</taxon>
        <taxon>Serratia</taxon>
    </lineage>
</organism>
<dbReference type="SUPFAM" id="SSF160104">
    <property type="entry name" value="Acetoacetate decarboxylase-like"/>
    <property type="match status" value="1"/>
</dbReference>
<sequence length="303" mass="34185">MKDESYTEVEFADQKVKVPRGGYYDRFRANPDLDEVARDPEAGDIDWFRRIPKQQVSSRVGQVWAPNFYYRSSIIQLLMAAPLNRLRPLLPAPLEPLHAGPRHGLVALSLFSYRVCDNDPYAEASIAIVVPQPGSRRVGIAELMRQVRRRSFYAHVLALPVTTEIARVRGVYGYQLPKWVTDISMDINSDLRACVTNTNGIPDLSFQAPSPPFRTVPSQSRMGCNTMLHQIDGRWHRTVVQSNTLSFAQRRWPRDVVLTRHGGPMSALLNGLGASRVLQLDAVRDAQMVLNMPVPFDMPEHLG</sequence>
<dbReference type="Proteomes" id="UP000030378">
    <property type="component" value="Unassembled WGS sequence"/>
</dbReference>
<dbReference type="EMBL" id="JTBC02000002">
    <property type="protein sequence ID" value="PNO71438.1"/>
    <property type="molecule type" value="Genomic_DNA"/>
</dbReference>
<dbReference type="Gene3D" id="2.40.400.10">
    <property type="entry name" value="Acetoacetate decarboxylase-like"/>
    <property type="match status" value="1"/>
</dbReference>
<dbReference type="AlphaFoldDB" id="A0AAP8TRJ5"/>
<gene>
    <name evidence="1" type="ORF">MC70_006705</name>
</gene>
<proteinExistence type="predicted"/>
<dbReference type="InterPro" id="IPR023375">
    <property type="entry name" value="ADC_dom_sf"/>
</dbReference>
<evidence type="ECO:0000313" key="2">
    <source>
        <dbReference type="Proteomes" id="UP000030378"/>
    </source>
</evidence>
<comment type="caution">
    <text evidence="1">The sequence shown here is derived from an EMBL/GenBank/DDBJ whole genome shotgun (WGS) entry which is preliminary data.</text>
</comment>
<accession>A0AAP8TRJ5</accession>
<name>A0AAP8TRJ5_SERMA</name>
<evidence type="ECO:0000313" key="1">
    <source>
        <dbReference type="EMBL" id="PNO71438.1"/>
    </source>
</evidence>
<dbReference type="RefSeq" id="WP_102984396.1">
    <property type="nucleotide sequence ID" value="NZ_CAMKIG010000001.1"/>
</dbReference>
<reference evidence="2" key="1">
    <citation type="submission" date="2017-12" db="EMBL/GenBank/DDBJ databases">
        <title>FDA dAtabase for Regulatory Grade micrObial Sequences (FDA-ARGOS): Supporting development and validation of Infectious Disease Dx tests.</title>
        <authorList>
            <person name="Campos J."/>
            <person name="Goldberg B."/>
            <person name="Tallon L."/>
            <person name="Sadzewicz L."/>
            <person name="Sengamalay N."/>
            <person name="Ott S."/>
            <person name="Godinez A."/>
            <person name="Nagaraj S."/>
            <person name="Vavikolanu K."/>
            <person name="Vyas G."/>
            <person name="Nadendla S."/>
            <person name="Aluvathingal J."/>
            <person name="Geyer C."/>
            <person name="Nandy P."/>
            <person name="Hobson J."/>
            <person name="Sichtig H."/>
        </authorList>
    </citation>
    <scope>NUCLEOTIDE SEQUENCE [LARGE SCALE GENOMIC DNA]</scope>
    <source>
        <strain evidence="2">FDAARGOS_79</strain>
    </source>
</reference>
<protein>
    <submittedName>
        <fullName evidence="1">Acetoacetate decarboxylase</fullName>
    </submittedName>
</protein>